<feature type="transmembrane region" description="Helical" evidence="1">
    <location>
        <begin position="79"/>
        <end position="103"/>
    </location>
</feature>
<accession>A0A1I7XJP4</accession>
<keyword evidence="1" id="KW-0472">Membrane</keyword>
<organism evidence="2 3">
    <name type="scientific">Heterorhabditis bacteriophora</name>
    <name type="common">Entomopathogenic nematode worm</name>
    <dbReference type="NCBI Taxonomy" id="37862"/>
    <lineage>
        <taxon>Eukaryota</taxon>
        <taxon>Metazoa</taxon>
        <taxon>Ecdysozoa</taxon>
        <taxon>Nematoda</taxon>
        <taxon>Chromadorea</taxon>
        <taxon>Rhabditida</taxon>
        <taxon>Rhabditina</taxon>
        <taxon>Rhabditomorpha</taxon>
        <taxon>Strongyloidea</taxon>
        <taxon>Heterorhabditidae</taxon>
        <taxon>Heterorhabditis</taxon>
    </lineage>
</organism>
<dbReference type="WBParaSite" id="Hba_17738">
    <property type="protein sequence ID" value="Hba_17738"/>
    <property type="gene ID" value="Hba_17738"/>
</dbReference>
<reference evidence="3" key="1">
    <citation type="submission" date="2016-11" db="UniProtKB">
        <authorList>
            <consortium name="WormBaseParasite"/>
        </authorList>
    </citation>
    <scope>IDENTIFICATION</scope>
</reference>
<keyword evidence="2" id="KW-1185">Reference proteome</keyword>
<evidence type="ECO:0000313" key="2">
    <source>
        <dbReference type="Proteomes" id="UP000095283"/>
    </source>
</evidence>
<protein>
    <submittedName>
        <fullName evidence="3">7TM_GPCR_Srx domain-containing protein</fullName>
    </submittedName>
</protein>
<sequence>MESCCFLFFWIVIACTYFSVWLSNSICWKYQYLPLIYQYNISSFCNNLVCLKHIFYFYYRNSFFWICIPCRFGSTYETLFSLLLIVIVYYIRYSLQCNIYIYIYMFS</sequence>
<dbReference type="AlphaFoldDB" id="A0A1I7XJP4"/>
<keyword evidence="1" id="KW-1133">Transmembrane helix</keyword>
<proteinExistence type="predicted"/>
<dbReference type="Proteomes" id="UP000095283">
    <property type="component" value="Unplaced"/>
</dbReference>
<feature type="transmembrane region" description="Helical" evidence="1">
    <location>
        <begin position="39"/>
        <end position="59"/>
    </location>
</feature>
<evidence type="ECO:0000313" key="3">
    <source>
        <dbReference type="WBParaSite" id="Hba_17738"/>
    </source>
</evidence>
<feature type="transmembrane region" description="Helical" evidence="1">
    <location>
        <begin position="6"/>
        <end position="27"/>
    </location>
</feature>
<keyword evidence="1" id="KW-0812">Transmembrane</keyword>
<evidence type="ECO:0000256" key="1">
    <source>
        <dbReference type="SAM" id="Phobius"/>
    </source>
</evidence>
<name>A0A1I7XJP4_HETBA</name>